<dbReference type="SUPFAM" id="SSF117281">
    <property type="entry name" value="Kelch motif"/>
    <property type="match status" value="1"/>
</dbReference>
<dbReference type="PANTHER" id="PTHR24412:SF497">
    <property type="entry name" value="KELCH-LIKE PROTEIN 18"/>
    <property type="match status" value="1"/>
</dbReference>
<comment type="caution">
    <text evidence="4">The sequence shown here is derived from an EMBL/GenBank/DDBJ whole genome shotgun (WGS) entry which is preliminary data.</text>
</comment>
<sequence length="485" mass="55593">MADMLQMTDVKQACVNFMLAHLDVDNCIGFFNFSEQYNCEELNIKAQQVIKLAFSIVCHKEEFLQLSAARLKHILSWRDIKLGPPGEDGVLQSVVRWLKHDVDMRAPEFAGILQQVRVHDVSEKCYENMLQNEPFVEDKDLEEAVKSAWHSTIERPRRTPPYFVFVFAGCLQSRIGFSSPRLRTVEKLDILSREWTESTQIPKHASIIDVFNVAGRLLCFVCRAHDGALQVRVSFAELYEYKYYMNTWELLRDSMSDGVIHCLFESHFDYGAHVYSESQRRLYIVTWHMASYVDITIDEDSGEGDISMRQVEQFPCIDAFSDIKHRDFVLVICTGRLYCLGGMRFESLSERYVLSTTYAFDSETRSWMPKADMLQGRASFAAVEMSGNIYVIGGFSGQRLKAVEMYNSATDMWTVLTSMWKVRTYMAAVTVNNKIYVMGGQSYSRSMGDGRKVLASCETYDPVSDTWTLESNMLAARCLFDAVVV</sequence>
<accession>A0AAD9P8A1</accession>
<keyword evidence="5" id="KW-1185">Reference proteome</keyword>
<dbReference type="Gene3D" id="2.120.10.80">
    <property type="entry name" value="Kelch-type beta propeller"/>
    <property type="match status" value="1"/>
</dbReference>
<evidence type="ECO:0000313" key="4">
    <source>
        <dbReference type="EMBL" id="KAK2189842.1"/>
    </source>
</evidence>
<dbReference type="AlphaFoldDB" id="A0AAD9P8A1"/>
<keyword evidence="1" id="KW-0880">Kelch repeat</keyword>
<gene>
    <name evidence="4" type="ORF">NP493_95g00026</name>
</gene>
<dbReference type="SMART" id="SM00612">
    <property type="entry name" value="Kelch"/>
    <property type="match status" value="3"/>
</dbReference>
<feature type="domain" description="BACK" evidence="3">
    <location>
        <begin position="27"/>
        <end position="131"/>
    </location>
</feature>
<dbReference type="Pfam" id="PF01344">
    <property type="entry name" value="Kelch_1"/>
    <property type="match status" value="3"/>
</dbReference>
<dbReference type="Gene3D" id="1.25.40.420">
    <property type="match status" value="1"/>
</dbReference>
<dbReference type="Proteomes" id="UP001209878">
    <property type="component" value="Unassembled WGS sequence"/>
</dbReference>
<protein>
    <recommendedName>
        <fullName evidence="3">BACK domain-containing protein</fullName>
    </recommendedName>
</protein>
<dbReference type="InterPro" id="IPR015915">
    <property type="entry name" value="Kelch-typ_b-propeller"/>
</dbReference>
<reference evidence="4" key="1">
    <citation type="journal article" date="2023" name="Mol. Biol. Evol.">
        <title>Third-Generation Sequencing Reveals the Adaptive Role of the Epigenome in Three Deep-Sea Polychaetes.</title>
        <authorList>
            <person name="Perez M."/>
            <person name="Aroh O."/>
            <person name="Sun Y."/>
            <person name="Lan Y."/>
            <person name="Juniper S.K."/>
            <person name="Young C.R."/>
            <person name="Angers B."/>
            <person name="Qian P.Y."/>
        </authorList>
    </citation>
    <scope>NUCLEOTIDE SEQUENCE</scope>
    <source>
        <strain evidence="4">R07B-5</strain>
    </source>
</reference>
<dbReference type="InterPro" id="IPR011705">
    <property type="entry name" value="BACK"/>
</dbReference>
<evidence type="ECO:0000313" key="5">
    <source>
        <dbReference type="Proteomes" id="UP001209878"/>
    </source>
</evidence>
<dbReference type="Pfam" id="PF07707">
    <property type="entry name" value="BACK"/>
    <property type="match status" value="1"/>
</dbReference>
<dbReference type="PANTHER" id="PTHR24412">
    <property type="entry name" value="KELCH PROTEIN"/>
    <property type="match status" value="1"/>
</dbReference>
<keyword evidence="2" id="KW-0677">Repeat</keyword>
<dbReference type="SMART" id="SM00875">
    <property type="entry name" value="BACK"/>
    <property type="match status" value="1"/>
</dbReference>
<evidence type="ECO:0000256" key="1">
    <source>
        <dbReference type="ARBA" id="ARBA00022441"/>
    </source>
</evidence>
<evidence type="ECO:0000259" key="3">
    <source>
        <dbReference type="SMART" id="SM00875"/>
    </source>
</evidence>
<dbReference type="InterPro" id="IPR006652">
    <property type="entry name" value="Kelch_1"/>
</dbReference>
<organism evidence="4 5">
    <name type="scientific">Ridgeia piscesae</name>
    <name type="common">Tubeworm</name>
    <dbReference type="NCBI Taxonomy" id="27915"/>
    <lineage>
        <taxon>Eukaryota</taxon>
        <taxon>Metazoa</taxon>
        <taxon>Spiralia</taxon>
        <taxon>Lophotrochozoa</taxon>
        <taxon>Annelida</taxon>
        <taxon>Polychaeta</taxon>
        <taxon>Sedentaria</taxon>
        <taxon>Canalipalpata</taxon>
        <taxon>Sabellida</taxon>
        <taxon>Siboglinidae</taxon>
        <taxon>Ridgeia</taxon>
    </lineage>
</organism>
<proteinExistence type="predicted"/>
<name>A0AAD9P8A1_RIDPI</name>
<evidence type="ECO:0000256" key="2">
    <source>
        <dbReference type="ARBA" id="ARBA00022737"/>
    </source>
</evidence>
<dbReference type="EMBL" id="JAODUO010000095">
    <property type="protein sequence ID" value="KAK2189842.1"/>
    <property type="molecule type" value="Genomic_DNA"/>
</dbReference>